<proteinExistence type="predicted"/>
<evidence type="ECO:0000313" key="2">
    <source>
        <dbReference type="Proteomes" id="UP000708208"/>
    </source>
</evidence>
<dbReference type="AlphaFoldDB" id="A0A8J2JWY0"/>
<dbReference type="PANTHER" id="PTHR37159">
    <property type="entry name" value="GH11867P"/>
    <property type="match status" value="1"/>
</dbReference>
<organism evidence="1 2">
    <name type="scientific">Allacma fusca</name>
    <dbReference type="NCBI Taxonomy" id="39272"/>
    <lineage>
        <taxon>Eukaryota</taxon>
        <taxon>Metazoa</taxon>
        <taxon>Ecdysozoa</taxon>
        <taxon>Arthropoda</taxon>
        <taxon>Hexapoda</taxon>
        <taxon>Collembola</taxon>
        <taxon>Symphypleona</taxon>
        <taxon>Sminthuridae</taxon>
        <taxon>Allacma</taxon>
    </lineage>
</organism>
<name>A0A8J2JWY0_9HEXA</name>
<keyword evidence="2" id="KW-1185">Reference proteome</keyword>
<dbReference type="PANTHER" id="PTHR37159:SF1">
    <property type="entry name" value="GH11867P"/>
    <property type="match status" value="1"/>
</dbReference>
<dbReference type="OrthoDB" id="6361347at2759"/>
<gene>
    <name evidence="1" type="ORF">AFUS01_LOCUS16918</name>
</gene>
<protein>
    <recommendedName>
        <fullName evidence="3">ER-bound oxygenase mpaB/mpaB'/Rubber oxygenase catalytic domain-containing protein</fullName>
    </recommendedName>
</protein>
<comment type="caution">
    <text evidence="1">The sequence shown here is derived from an EMBL/GenBank/DDBJ whole genome shotgun (WGS) entry which is preliminary data.</text>
</comment>
<reference evidence="1" key="1">
    <citation type="submission" date="2021-06" db="EMBL/GenBank/DDBJ databases">
        <authorList>
            <person name="Hodson N. C."/>
            <person name="Mongue J. A."/>
            <person name="Jaron S. K."/>
        </authorList>
    </citation>
    <scope>NUCLEOTIDE SEQUENCE</scope>
</reference>
<accession>A0A8J2JWY0</accession>
<evidence type="ECO:0008006" key="3">
    <source>
        <dbReference type="Google" id="ProtNLM"/>
    </source>
</evidence>
<dbReference type="Proteomes" id="UP000708208">
    <property type="component" value="Unassembled WGS sequence"/>
</dbReference>
<evidence type="ECO:0000313" key="1">
    <source>
        <dbReference type="EMBL" id="CAG7728112.1"/>
    </source>
</evidence>
<dbReference type="EMBL" id="CAJVCH010158679">
    <property type="protein sequence ID" value="CAG7728112.1"/>
    <property type="molecule type" value="Genomic_DNA"/>
</dbReference>
<sequence>MSKVGNCARLTDQAQEECLRPNKLQKISITDVLKLGETLPLDSRTTSLFPCWFDLELARTGQRFARKYLAQISFANGMSLILLLSDYQTRRVLFLTQKSETPEKAFKRYTATMQQIVVWFESDILSPNWVRSVTNVRKIHSHASSHVKSLNSTASKFTVTPEENETGFQPNGNLWKAFKMDLAQMRYEVQPTEFDYSTPKFKFNQYTMVMTVWAFMALPILSPQALGIKNAMEEELQGYAHLWAVIAYALGTDEKFIFCKGTLIEWQDCKCQLKDLLTKHFLPQLLNLDFEGELMIESMLLAFKRILTGYPVEGLLINLLEEHLGMKATHLRKQRDLMSLVAGTTVNNFIYYSGYNPVLGLFTNQLTLSQIQSASLKVFGDPGTNLTHVSNAHFYF</sequence>